<dbReference type="InterPro" id="IPR003141">
    <property type="entry name" value="Pol/His_phosphatase_N"/>
</dbReference>
<keyword evidence="14" id="KW-0915">Sodium</keyword>
<dbReference type="PRINTS" id="PR00869">
    <property type="entry name" value="DNAPOLX"/>
</dbReference>
<dbReference type="EC" id="4.2.99.18" evidence="4"/>
<dbReference type="Gene3D" id="1.10.150.20">
    <property type="entry name" value="5' to 3' exonuclease, C-terminal subdomain"/>
    <property type="match status" value="1"/>
</dbReference>
<dbReference type="Pfam" id="PF02811">
    <property type="entry name" value="PHP"/>
    <property type="match status" value="1"/>
</dbReference>
<dbReference type="CDD" id="cd00141">
    <property type="entry name" value="NT_POLXc"/>
    <property type="match status" value="1"/>
</dbReference>
<feature type="domain" description="DNA-directed DNA polymerase X" evidence="24">
    <location>
        <begin position="1"/>
        <end position="315"/>
    </location>
</feature>
<dbReference type="Gene3D" id="3.30.460.10">
    <property type="entry name" value="Beta Polymerase, domain 2"/>
    <property type="match status" value="1"/>
</dbReference>
<dbReference type="PIRSF" id="PIRSF005047">
    <property type="entry name" value="UCP005047_YshC"/>
    <property type="match status" value="1"/>
</dbReference>
<evidence type="ECO:0000256" key="12">
    <source>
        <dbReference type="ARBA" id="ARBA00022843"/>
    </source>
</evidence>
<dbReference type="InterPro" id="IPR002054">
    <property type="entry name" value="DNA-dir_DNA_pol_X"/>
</dbReference>
<dbReference type="GO" id="GO:0005829">
    <property type="term" value="C:cytosol"/>
    <property type="evidence" value="ECO:0007669"/>
    <property type="project" value="TreeGrafter"/>
</dbReference>
<keyword evidence="13" id="KW-0239">DNA-directed DNA polymerase</keyword>
<comment type="subcellular location">
    <subcellularLocation>
        <location evidence="2">Cytoplasm</location>
    </subcellularLocation>
</comment>
<feature type="domain" description="Helix-hairpin-helix DNA-binding motif class 1" evidence="22">
    <location>
        <begin position="48"/>
        <end position="67"/>
    </location>
</feature>
<dbReference type="EMBL" id="FNIL01000002">
    <property type="protein sequence ID" value="SDN56793.1"/>
    <property type="molecule type" value="Genomic_DNA"/>
</dbReference>
<dbReference type="PANTHER" id="PTHR36928">
    <property type="entry name" value="PHOSPHATASE YCDX-RELATED"/>
    <property type="match status" value="1"/>
</dbReference>
<dbReference type="Proteomes" id="UP000198778">
    <property type="component" value="Unassembled WGS sequence"/>
</dbReference>
<comment type="catalytic activity">
    <reaction evidence="21">
        <text>DNA(n) + a 2'-deoxyribonucleoside 5'-triphosphate = DNA(n+1) + diphosphate</text>
        <dbReference type="Rhea" id="RHEA:22508"/>
        <dbReference type="Rhea" id="RHEA-COMP:17339"/>
        <dbReference type="Rhea" id="RHEA-COMP:17340"/>
        <dbReference type="ChEBI" id="CHEBI:33019"/>
        <dbReference type="ChEBI" id="CHEBI:61560"/>
        <dbReference type="ChEBI" id="CHEBI:173112"/>
        <dbReference type="EC" id="2.7.7.7"/>
    </reaction>
</comment>
<evidence type="ECO:0000313" key="26">
    <source>
        <dbReference type="Proteomes" id="UP000198778"/>
    </source>
</evidence>
<evidence type="ECO:0000256" key="1">
    <source>
        <dbReference type="ARBA" id="ARBA00001946"/>
    </source>
</evidence>
<dbReference type="FunFam" id="3.20.20.140:FF:000047">
    <property type="entry name" value="PHP domain-containing protein"/>
    <property type="match status" value="1"/>
</dbReference>
<dbReference type="InterPro" id="IPR022312">
    <property type="entry name" value="DNA_pol_X"/>
</dbReference>
<evidence type="ECO:0000256" key="3">
    <source>
        <dbReference type="ARBA" id="ARBA00012417"/>
    </source>
</evidence>
<keyword evidence="7" id="KW-0237">DNA synthesis</keyword>
<keyword evidence="12" id="KW-0832">Ubl conjugation</keyword>
<dbReference type="GO" id="GO:0140078">
    <property type="term" value="F:class I DNA-(apurinic or apyrimidinic site) endonuclease activity"/>
    <property type="evidence" value="ECO:0007669"/>
    <property type="project" value="UniProtKB-EC"/>
</dbReference>
<evidence type="ECO:0000256" key="21">
    <source>
        <dbReference type="ARBA" id="ARBA00049244"/>
    </source>
</evidence>
<sequence>MNKKQVLQKLELIAVHLEIQGENAFRVSAYRKAAQALERDERSLEEIDDLTKISGIGKGTAGIIEDLKATGTTELLDELQEAVPEGLIPLLKLPGLGGKKIGKLYQQLGITSAEELKKACEAHDVQGLAGFGKKTEEKILAAVNDMGTRPERLPIFDVMPAVEDISAQLNKTEKVQRWELAGSFRRGRETVKDLDFIISTKDPAKVKEALLAFENIEEIIGQGDTKISLELRYDDIIVPVDFRLIEDESFATTLHHFTGSKDHNVMLRQLAKERGEKISEYGVEKEETGEVLHFETEEEFFAHFNLPFIPPEVREGMYELEENHDNLAVLEDIQGDLHMHTTWSDGAQSLEEMIDQCASKGYNFMAITDHSQYLKVANGLTVERLERQHKEIKELQKKKEIRVFTGIEMDILPDGSLDYEDEVLEKVDFVIASIHSSFQQSEEEIMARLENACRNPNVNMIAHPTGRLIGKREGYAVNIERLLKIAAETNTVLELNANPHRLDLSAEVLKKTIDAGVKVAINTDAHHYDMLEDMAVGVKTARRAGLPKENIINTWSVEKLEKLFKI</sequence>
<dbReference type="InterPro" id="IPR002008">
    <property type="entry name" value="DNA_pol_X_beta-like"/>
</dbReference>
<evidence type="ECO:0000256" key="18">
    <source>
        <dbReference type="ARBA" id="ARBA00044632"/>
    </source>
</evidence>
<dbReference type="InterPro" id="IPR027421">
    <property type="entry name" value="DNA_pol_lamdba_lyase_dom_sf"/>
</dbReference>
<dbReference type="SMART" id="SM00481">
    <property type="entry name" value="POLIIIAc"/>
    <property type="match status" value="1"/>
</dbReference>
<comment type="catalytic activity">
    <reaction evidence="18">
        <text>2'-deoxyribonucleotide-(2'-deoxyribose 5'-phosphate)-2'-deoxyribonucleotide-DNA = a 3'-end 2'-deoxyribonucleotide-(2,3-dehydro-2,3-deoxyribose 5'-phosphate)-DNA + a 5'-end 5'-phospho-2'-deoxyribonucleoside-DNA + H(+)</text>
        <dbReference type="Rhea" id="RHEA:66592"/>
        <dbReference type="Rhea" id="RHEA-COMP:13180"/>
        <dbReference type="Rhea" id="RHEA-COMP:16897"/>
        <dbReference type="Rhea" id="RHEA-COMP:17067"/>
        <dbReference type="ChEBI" id="CHEBI:15378"/>
        <dbReference type="ChEBI" id="CHEBI:136412"/>
        <dbReference type="ChEBI" id="CHEBI:157695"/>
        <dbReference type="ChEBI" id="CHEBI:167181"/>
        <dbReference type="EC" id="4.2.99.18"/>
    </reaction>
</comment>
<dbReference type="OrthoDB" id="9808747at2"/>
<comment type="cofactor">
    <cofactor evidence="1">
        <name>Mg(2+)</name>
        <dbReference type="ChEBI" id="CHEBI:18420"/>
    </cofactor>
</comment>
<evidence type="ECO:0000256" key="14">
    <source>
        <dbReference type="ARBA" id="ARBA00023053"/>
    </source>
</evidence>
<evidence type="ECO:0000256" key="9">
    <source>
        <dbReference type="ARBA" id="ARBA00022695"/>
    </source>
</evidence>
<dbReference type="PRINTS" id="PR00870">
    <property type="entry name" value="DNAPOLXBETA"/>
</dbReference>
<dbReference type="NCBIfam" id="NF006375">
    <property type="entry name" value="PRK08609.1"/>
    <property type="match status" value="1"/>
</dbReference>
<dbReference type="STRING" id="745820.SAMN04488053_10287"/>
<dbReference type="Gene3D" id="3.30.210.10">
    <property type="entry name" value="DNA polymerase, thumb domain"/>
    <property type="match status" value="1"/>
</dbReference>
<dbReference type="InterPro" id="IPR016195">
    <property type="entry name" value="Pol/histidinol_Pase-like"/>
</dbReference>
<evidence type="ECO:0000313" key="25">
    <source>
        <dbReference type="EMBL" id="SDN56793.1"/>
    </source>
</evidence>
<dbReference type="InterPro" id="IPR037160">
    <property type="entry name" value="DNA_Pol_thumb_sf"/>
</dbReference>
<dbReference type="InterPro" id="IPR010996">
    <property type="entry name" value="HHH_MUS81"/>
</dbReference>
<dbReference type="Gene3D" id="3.20.20.140">
    <property type="entry name" value="Metal-dependent hydrolases"/>
    <property type="match status" value="1"/>
</dbReference>
<dbReference type="SMART" id="SM00483">
    <property type="entry name" value="POLXc"/>
    <property type="match status" value="1"/>
</dbReference>
<dbReference type="GO" id="GO:0003887">
    <property type="term" value="F:DNA-directed DNA polymerase activity"/>
    <property type="evidence" value="ECO:0007669"/>
    <property type="project" value="UniProtKB-KW"/>
</dbReference>
<dbReference type="PANTHER" id="PTHR36928:SF1">
    <property type="entry name" value="PHOSPHATASE YCDX-RELATED"/>
    <property type="match status" value="1"/>
</dbReference>
<evidence type="ECO:0000256" key="8">
    <source>
        <dbReference type="ARBA" id="ARBA00022679"/>
    </source>
</evidence>
<comment type="function">
    <text evidence="20">Repair polymerase that plays a key role in base-excision repair. During this process, the damaged base is excised by specific DNA glycosylases, the DNA backbone is nicked at the abasic site by an apurinic/apyrimidic (AP) endonuclease, and POLB removes 5'-deoxyribose-phosphate from the preincised AP site acting as a 5'-deoxyribose-phosphate lyase (5'-dRP lyase); through its DNA polymerase activity, it adds one nucleotide to the 3' end of the arising single-nucleotide gap. Conducts 'gap-filling' DNA synthesis in a stepwise distributive fashion rather than in a processive fashion as for other DNA polymerases. It is also able to cleave sugar-phosphate bonds 3' to an intact AP site, acting as an AP lyase.</text>
</comment>
<dbReference type="InterPro" id="IPR047967">
    <property type="entry name" value="PolX_PHP"/>
</dbReference>
<evidence type="ECO:0000256" key="11">
    <source>
        <dbReference type="ARBA" id="ARBA00022763"/>
    </source>
</evidence>
<evidence type="ECO:0000256" key="17">
    <source>
        <dbReference type="ARBA" id="ARBA00035726"/>
    </source>
</evidence>
<dbReference type="CDD" id="cd07436">
    <property type="entry name" value="PHP_PolX"/>
    <property type="match status" value="1"/>
</dbReference>
<evidence type="ECO:0000256" key="2">
    <source>
        <dbReference type="ARBA" id="ARBA00004496"/>
    </source>
</evidence>
<evidence type="ECO:0000256" key="6">
    <source>
        <dbReference type="ARBA" id="ARBA00022481"/>
    </source>
</evidence>
<keyword evidence="26" id="KW-1185">Reference proteome</keyword>
<dbReference type="GO" id="GO:0006281">
    <property type="term" value="P:DNA repair"/>
    <property type="evidence" value="ECO:0007669"/>
    <property type="project" value="UniProtKB-KW"/>
</dbReference>
<dbReference type="SUPFAM" id="SSF89550">
    <property type="entry name" value="PHP domain-like"/>
    <property type="match status" value="1"/>
</dbReference>
<keyword evidence="11" id="KW-0227">DNA damage</keyword>
<keyword evidence="10" id="KW-0235">DNA replication</keyword>
<evidence type="ECO:0000259" key="23">
    <source>
        <dbReference type="SMART" id="SM00481"/>
    </source>
</evidence>
<evidence type="ECO:0000256" key="20">
    <source>
        <dbReference type="ARBA" id="ARBA00045548"/>
    </source>
</evidence>
<name>A0A1H0CG50_9BACI</name>
<keyword evidence="15" id="KW-0234">DNA repair</keyword>
<evidence type="ECO:0000256" key="13">
    <source>
        <dbReference type="ARBA" id="ARBA00022932"/>
    </source>
</evidence>
<comment type="catalytic activity">
    <reaction evidence="19">
        <text>a 5'-end 2'-deoxyribose-2'-deoxyribonucleotide-DNA = (2E,4S)-4-hydroxypenten-2-al-5-phosphate + a 5'-end 5'-phospho-2'-deoxyribonucleoside-DNA + H(+)</text>
        <dbReference type="Rhea" id="RHEA:76255"/>
        <dbReference type="Rhea" id="RHEA-COMP:13180"/>
        <dbReference type="Rhea" id="RHEA-COMP:18657"/>
        <dbReference type="ChEBI" id="CHEBI:15378"/>
        <dbReference type="ChEBI" id="CHEBI:136412"/>
        <dbReference type="ChEBI" id="CHEBI:195194"/>
        <dbReference type="ChEBI" id="CHEBI:195195"/>
    </reaction>
</comment>
<organism evidence="25 26">
    <name type="scientific">Alkalicoccus daliensis</name>
    <dbReference type="NCBI Taxonomy" id="745820"/>
    <lineage>
        <taxon>Bacteria</taxon>
        <taxon>Bacillati</taxon>
        <taxon>Bacillota</taxon>
        <taxon>Bacilli</taxon>
        <taxon>Bacillales</taxon>
        <taxon>Bacillaceae</taxon>
        <taxon>Alkalicoccus</taxon>
    </lineage>
</organism>
<dbReference type="InterPro" id="IPR022311">
    <property type="entry name" value="PolX-like"/>
</dbReference>
<evidence type="ECO:0000256" key="15">
    <source>
        <dbReference type="ARBA" id="ARBA00023204"/>
    </source>
</evidence>
<dbReference type="SMART" id="SM00278">
    <property type="entry name" value="HhH1"/>
    <property type="match status" value="3"/>
</dbReference>
<reference evidence="26" key="1">
    <citation type="submission" date="2016-10" db="EMBL/GenBank/DDBJ databases">
        <authorList>
            <person name="Varghese N."/>
            <person name="Submissions S."/>
        </authorList>
    </citation>
    <scope>NUCLEOTIDE SEQUENCE [LARGE SCALE GENOMIC DNA]</scope>
    <source>
        <strain evidence="26">CGMCC 1.10369</strain>
    </source>
</reference>
<keyword evidence="9" id="KW-0548">Nucleotidyltransferase</keyword>
<accession>A0A1H0CG50</accession>
<feature type="domain" description="Helix-hairpin-helix DNA-binding motif class 1" evidence="22">
    <location>
        <begin position="123"/>
        <end position="142"/>
    </location>
</feature>
<gene>
    <name evidence="25" type="ORF">SAMN04488053_10287</name>
</gene>
<keyword evidence="8" id="KW-0808">Transferase</keyword>
<dbReference type="Pfam" id="PF14520">
    <property type="entry name" value="HHH_5"/>
    <property type="match status" value="1"/>
</dbReference>
<dbReference type="GO" id="GO:0042578">
    <property type="term" value="F:phosphoric ester hydrolase activity"/>
    <property type="evidence" value="ECO:0007669"/>
    <property type="project" value="TreeGrafter"/>
</dbReference>
<evidence type="ECO:0000256" key="5">
    <source>
        <dbReference type="ARBA" id="ARBA00020020"/>
    </source>
</evidence>
<evidence type="ECO:0000256" key="7">
    <source>
        <dbReference type="ARBA" id="ARBA00022634"/>
    </source>
</evidence>
<evidence type="ECO:0000259" key="22">
    <source>
        <dbReference type="SMART" id="SM00278"/>
    </source>
</evidence>
<protein>
    <recommendedName>
        <fullName evidence="5">DNA polymerase beta</fullName>
        <ecNumber evidence="3">2.7.7.7</ecNumber>
        <ecNumber evidence="4">4.2.99.18</ecNumber>
    </recommendedName>
    <alternativeName>
        <fullName evidence="16">5'-deoxyribose-phosphate lyase</fullName>
    </alternativeName>
    <alternativeName>
        <fullName evidence="17">AP lyase</fullName>
    </alternativeName>
</protein>
<dbReference type="InterPro" id="IPR004013">
    <property type="entry name" value="PHP_dom"/>
</dbReference>
<dbReference type="InterPro" id="IPR003583">
    <property type="entry name" value="Hlx-hairpin-Hlx_DNA-bd_motif"/>
</dbReference>
<dbReference type="EC" id="2.7.7.7" evidence="3"/>
<evidence type="ECO:0000256" key="16">
    <source>
        <dbReference type="ARBA" id="ARBA00035717"/>
    </source>
</evidence>
<evidence type="ECO:0000256" key="19">
    <source>
        <dbReference type="ARBA" id="ARBA00044678"/>
    </source>
</evidence>
<dbReference type="SUPFAM" id="SSF81301">
    <property type="entry name" value="Nucleotidyltransferase"/>
    <property type="match status" value="1"/>
</dbReference>
<dbReference type="Pfam" id="PF14716">
    <property type="entry name" value="HHH_8"/>
    <property type="match status" value="1"/>
</dbReference>
<dbReference type="InterPro" id="IPR029398">
    <property type="entry name" value="PolB_thumb"/>
</dbReference>
<dbReference type="AlphaFoldDB" id="A0A1H0CG50"/>
<dbReference type="Gene3D" id="1.10.150.110">
    <property type="entry name" value="DNA polymerase beta, N-terminal domain-like"/>
    <property type="match status" value="1"/>
</dbReference>
<dbReference type="GO" id="GO:0003677">
    <property type="term" value="F:DNA binding"/>
    <property type="evidence" value="ECO:0007669"/>
    <property type="project" value="InterPro"/>
</dbReference>
<dbReference type="Pfam" id="PF14791">
    <property type="entry name" value="DNA_pol_B_thumb"/>
    <property type="match status" value="1"/>
</dbReference>
<dbReference type="InterPro" id="IPR043519">
    <property type="entry name" value="NT_sf"/>
</dbReference>
<dbReference type="GO" id="GO:0008270">
    <property type="term" value="F:zinc ion binding"/>
    <property type="evidence" value="ECO:0007669"/>
    <property type="project" value="TreeGrafter"/>
</dbReference>
<evidence type="ECO:0000259" key="24">
    <source>
        <dbReference type="SMART" id="SM00483"/>
    </source>
</evidence>
<dbReference type="SUPFAM" id="SSF47802">
    <property type="entry name" value="DNA polymerase beta, N-terminal domain-like"/>
    <property type="match status" value="1"/>
</dbReference>
<proteinExistence type="predicted"/>
<dbReference type="RefSeq" id="WP_090841256.1">
    <property type="nucleotide sequence ID" value="NZ_FNIL01000002.1"/>
</dbReference>
<evidence type="ECO:0000256" key="4">
    <source>
        <dbReference type="ARBA" id="ARBA00012720"/>
    </source>
</evidence>
<evidence type="ECO:0000256" key="10">
    <source>
        <dbReference type="ARBA" id="ARBA00022705"/>
    </source>
</evidence>
<keyword evidence="6" id="KW-0488">Methylation</keyword>
<dbReference type="InterPro" id="IPR050243">
    <property type="entry name" value="PHP_phosphatase"/>
</dbReference>
<feature type="domain" description="Polymerase/histidinol phosphatase N-terminal" evidence="23">
    <location>
        <begin position="335"/>
        <end position="413"/>
    </location>
</feature>
<feature type="domain" description="Helix-hairpin-helix DNA-binding motif class 1" evidence="22">
    <location>
        <begin position="88"/>
        <end position="107"/>
    </location>
</feature>